<evidence type="ECO:0000256" key="10">
    <source>
        <dbReference type="HAMAP-Rule" id="MF_00240"/>
    </source>
</evidence>
<dbReference type="NCBIfam" id="TIGR00547">
    <property type="entry name" value="lolA"/>
    <property type="match status" value="1"/>
</dbReference>
<dbReference type="GO" id="GO:0042953">
    <property type="term" value="P:lipoprotein transport"/>
    <property type="evidence" value="ECO:0007669"/>
    <property type="project" value="InterPro"/>
</dbReference>
<sequence precursor="true">MKLKCFFATVLIAASAHAACANGLESLENFVKTVSSGRADFTQVVTAPAKEGQAARSKTSSGTFEFSRPNRFKFLYKKPFEQSIVADGQTLWLYDADLNQVTARKQSAALGSTPAALIAAAPDLRALQADFTLAAAPEKDGLEWVVATPKAKDGQLQAVRVGFRAGQKLADKSSELAALEILDSFGQRSVLSFSKVEVNPALPKDAFQFITPKGADVIRQ</sequence>
<evidence type="ECO:0000256" key="5">
    <source>
        <dbReference type="ARBA" id="ARBA00022448"/>
    </source>
</evidence>
<dbReference type="GO" id="GO:0044874">
    <property type="term" value="P:lipoprotein localization to outer membrane"/>
    <property type="evidence" value="ECO:0007669"/>
    <property type="project" value="UniProtKB-UniRule"/>
</dbReference>
<evidence type="ECO:0000313" key="11">
    <source>
        <dbReference type="EMBL" id="XBP71140.1"/>
    </source>
</evidence>
<dbReference type="InterPro" id="IPR004564">
    <property type="entry name" value="OM_lipoprot_carrier_LolA-like"/>
</dbReference>
<dbReference type="Gene3D" id="2.50.20.10">
    <property type="entry name" value="Lipoprotein localisation LolA/LolB/LppX"/>
    <property type="match status" value="1"/>
</dbReference>
<proteinExistence type="inferred from homology"/>
<keyword evidence="11" id="KW-0449">Lipoprotein</keyword>
<gene>
    <name evidence="10 11" type="primary">lolA</name>
    <name evidence="11" type="ORF">ABLV49_04865</name>
</gene>
<accession>A0AAU7LU63</accession>
<evidence type="ECO:0000256" key="1">
    <source>
        <dbReference type="ARBA" id="ARBA00004418"/>
    </source>
</evidence>
<organism evidence="11">
    <name type="scientific">Polaromonas hydrogenivorans</name>
    <dbReference type="NCBI Taxonomy" id="335476"/>
    <lineage>
        <taxon>Bacteria</taxon>
        <taxon>Pseudomonadati</taxon>
        <taxon>Pseudomonadota</taxon>
        <taxon>Betaproteobacteria</taxon>
        <taxon>Burkholderiales</taxon>
        <taxon>Comamonadaceae</taxon>
        <taxon>Polaromonas</taxon>
    </lineage>
</organism>
<dbReference type="HAMAP" id="MF_00240">
    <property type="entry name" value="LolA"/>
    <property type="match status" value="1"/>
</dbReference>
<dbReference type="RefSeq" id="WP_349280472.1">
    <property type="nucleotide sequence ID" value="NZ_CBCSCU010000010.1"/>
</dbReference>
<protein>
    <recommendedName>
        <fullName evidence="4 10">Outer-membrane lipoprotein carrier protein</fullName>
    </recommendedName>
</protein>
<evidence type="ECO:0000256" key="9">
    <source>
        <dbReference type="ARBA" id="ARBA00023186"/>
    </source>
</evidence>
<comment type="similarity">
    <text evidence="2 10">Belongs to the LolA family.</text>
</comment>
<feature type="chain" id="PRO_5043066762" description="Outer-membrane lipoprotein carrier protein" evidence="10">
    <location>
        <begin position="19"/>
        <end position="220"/>
    </location>
</feature>
<dbReference type="Pfam" id="PF03548">
    <property type="entry name" value="LolA"/>
    <property type="match status" value="1"/>
</dbReference>
<dbReference type="CDD" id="cd16325">
    <property type="entry name" value="LolA"/>
    <property type="match status" value="1"/>
</dbReference>
<dbReference type="PANTHER" id="PTHR35869">
    <property type="entry name" value="OUTER-MEMBRANE LIPOPROTEIN CARRIER PROTEIN"/>
    <property type="match status" value="1"/>
</dbReference>
<evidence type="ECO:0000256" key="4">
    <source>
        <dbReference type="ARBA" id="ARBA00014035"/>
    </source>
</evidence>
<comment type="function">
    <text evidence="10">Participates in the translocation of lipoproteins from the inner membrane to the outer membrane. Only forms a complex with a lipoprotein if the residue after the N-terminal Cys is not an aspartate (The Asp acts as a targeting signal to indicate that the lipoprotein should stay in the inner membrane).</text>
</comment>
<dbReference type="AlphaFoldDB" id="A0AAU7LU63"/>
<evidence type="ECO:0000256" key="8">
    <source>
        <dbReference type="ARBA" id="ARBA00022927"/>
    </source>
</evidence>
<evidence type="ECO:0000256" key="2">
    <source>
        <dbReference type="ARBA" id="ARBA00007615"/>
    </source>
</evidence>
<reference evidence="11" key="1">
    <citation type="submission" date="2024-05" db="EMBL/GenBank/DDBJ databases">
        <authorList>
            <person name="Bunk B."/>
            <person name="Swiderski J."/>
            <person name="Sproer C."/>
            <person name="Thiel V."/>
        </authorList>
    </citation>
    <scope>NUCLEOTIDE SEQUENCE</scope>
    <source>
        <strain evidence="11">DSM 17735</strain>
    </source>
</reference>
<name>A0AAU7LU63_9BURK</name>
<comment type="subunit">
    <text evidence="3 10">Monomer.</text>
</comment>
<dbReference type="EMBL" id="CP157675">
    <property type="protein sequence ID" value="XBP71140.1"/>
    <property type="molecule type" value="Genomic_DNA"/>
</dbReference>
<dbReference type="InterPro" id="IPR018323">
    <property type="entry name" value="OM_lipoprot_carrier_LolA_Pbac"/>
</dbReference>
<keyword evidence="6 10" id="KW-0732">Signal</keyword>
<evidence type="ECO:0000256" key="6">
    <source>
        <dbReference type="ARBA" id="ARBA00022729"/>
    </source>
</evidence>
<keyword evidence="8 10" id="KW-0653">Protein transport</keyword>
<keyword evidence="9 10" id="KW-0143">Chaperone</keyword>
<evidence type="ECO:0000256" key="3">
    <source>
        <dbReference type="ARBA" id="ARBA00011245"/>
    </source>
</evidence>
<feature type="signal peptide" evidence="10">
    <location>
        <begin position="1"/>
        <end position="18"/>
    </location>
</feature>
<dbReference type="GO" id="GO:0042597">
    <property type="term" value="C:periplasmic space"/>
    <property type="evidence" value="ECO:0007669"/>
    <property type="project" value="UniProtKB-SubCell"/>
</dbReference>
<dbReference type="SUPFAM" id="SSF89392">
    <property type="entry name" value="Prokaryotic lipoproteins and lipoprotein localization factors"/>
    <property type="match status" value="1"/>
</dbReference>
<keyword evidence="7 10" id="KW-0574">Periplasm</keyword>
<dbReference type="PANTHER" id="PTHR35869:SF1">
    <property type="entry name" value="OUTER-MEMBRANE LIPOPROTEIN CARRIER PROTEIN"/>
    <property type="match status" value="1"/>
</dbReference>
<keyword evidence="5 10" id="KW-0813">Transport</keyword>
<evidence type="ECO:0000256" key="7">
    <source>
        <dbReference type="ARBA" id="ARBA00022764"/>
    </source>
</evidence>
<dbReference type="InterPro" id="IPR029046">
    <property type="entry name" value="LolA/LolB/LppX"/>
</dbReference>
<comment type="subcellular location">
    <subcellularLocation>
        <location evidence="1 10">Periplasm</location>
    </subcellularLocation>
</comment>